<reference evidence="2 3" key="1">
    <citation type="submission" date="2023-08" db="EMBL/GenBank/DDBJ databases">
        <title>Black Yeasts Isolated from many extreme environments.</title>
        <authorList>
            <person name="Coleine C."/>
            <person name="Stajich J.E."/>
            <person name="Selbmann L."/>
        </authorList>
    </citation>
    <scope>NUCLEOTIDE SEQUENCE [LARGE SCALE GENOMIC DNA]</scope>
    <source>
        <strain evidence="2 3">CCFEE 5792</strain>
    </source>
</reference>
<comment type="caution">
    <text evidence="2">The sequence shown here is derived from an EMBL/GenBank/DDBJ whole genome shotgun (WGS) entry which is preliminary data.</text>
</comment>
<comment type="similarity">
    <text evidence="1">Belongs to the TTI2 family.</text>
</comment>
<name>A0AAV9NKE1_9EURO</name>
<dbReference type="GeneID" id="89978198"/>
<organism evidence="2 3">
    <name type="scientific">Exophiala bonariae</name>
    <dbReference type="NCBI Taxonomy" id="1690606"/>
    <lineage>
        <taxon>Eukaryota</taxon>
        <taxon>Fungi</taxon>
        <taxon>Dikarya</taxon>
        <taxon>Ascomycota</taxon>
        <taxon>Pezizomycotina</taxon>
        <taxon>Eurotiomycetes</taxon>
        <taxon>Chaetothyriomycetidae</taxon>
        <taxon>Chaetothyriales</taxon>
        <taxon>Herpotrichiellaceae</taxon>
        <taxon>Exophiala</taxon>
    </lineage>
</organism>
<dbReference type="RefSeq" id="XP_064709977.1">
    <property type="nucleotide sequence ID" value="XM_064853578.1"/>
</dbReference>
<keyword evidence="3" id="KW-1185">Reference proteome</keyword>
<dbReference type="GO" id="GO:0005829">
    <property type="term" value="C:cytosol"/>
    <property type="evidence" value="ECO:0007669"/>
    <property type="project" value="TreeGrafter"/>
</dbReference>
<evidence type="ECO:0000313" key="3">
    <source>
        <dbReference type="Proteomes" id="UP001358417"/>
    </source>
</evidence>
<dbReference type="AlphaFoldDB" id="A0AAV9NKE1"/>
<gene>
    <name evidence="2" type="ORF">LTR84_010040</name>
</gene>
<dbReference type="GO" id="GO:0110078">
    <property type="term" value="C:TTT Hsp90 cochaperone complex"/>
    <property type="evidence" value="ECO:0007669"/>
    <property type="project" value="InterPro"/>
</dbReference>
<dbReference type="EMBL" id="JAVRRD010000004">
    <property type="protein sequence ID" value="KAK5060156.1"/>
    <property type="molecule type" value="Genomic_DNA"/>
</dbReference>
<dbReference type="Pfam" id="PF10521">
    <property type="entry name" value="Tti2"/>
    <property type="match status" value="1"/>
</dbReference>
<dbReference type="Proteomes" id="UP001358417">
    <property type="component" value="Unassembled WGS sequence"/>
</dbReference>
<dbReference type="GO" id="GO:0005634">
    <property type="term" value="C:nucleus"/>
    <property type="evidence" value="ECO:0007669"/>
    <property type="project" value="TreeGrafter"/>
</dbReference>
<protein>
    <submittedName>
        <fullName evidence="2">Uncharacterized protein</fullName>
    </submittedName>
</protein>
<proteinExistence type="inferred from homology"/>
<evidence type="ECO:0000256" key="1">
    <source>
        <dbReference type="ARBA" id="ARBA00034736"/>
    </source>
</evidence>
<dbReference type="PANTHER" id="PTHR32226">
    <property type="entry name" value="TELO2-INTERACTING PROTEIN 2"/>
    <property type="match status" value="1"/>
</dbReference>
<dbReference type="PANTHER" id="PTHR32226:SF2">
    <property type="entry name" value="TELO2-INTERACTING PROTEIN 2"/>
    <property type="match status" value="1"/>
</dbReference>
<dbReference type="InterPro" id="IPR018870">
    <property type="entry name" value="Tti2"/>
</dbReference>
<sequence length="415" mass="46033">MELETTLDVLSNPSPKDNAQVVSLRQKAHDILAENSTSKPDTLPSALLDLLTQIIKPLFTSAKHPALTSMGRKNLIPPGPSLGNRFNYPLTDDDLKPWKTPFTVPLLHYIITSYSGTLPLDTRKQTLEAHFHLLIPPILNMIDDGDAAFKAAGCQLLQLLCEALASTESEMLRKTGLGDVFFDALKANFMLLPTLTPEEESLEVLTALYPAFFAVVDARYRTGKVTAEQSVGDSNEFAGRQERLKLLLRHGVLASLSHLSAGQSFSTSISISLTTYLVSQIAPVMTRMGIDGVRYLREFLPMMRGGLMDPFALAAPDLVKEILRVYVVVLDECEPRVRELWWSEILRGLVGCWVNCLDELDVTRSESKGGVQEIQAVLKEVTRRLGQVVDKDKWAAGRKRLLGEEEDLTGLFEDI</sequence>
<evidence type="ECO:0000313" key="2">
    <source>
        <dbReference type="EMBL" id="KAK5060156.1"/>
    </source>
</evidence>
<accession>A0AAV9NKE1</accession>